<gene>
    <name evidence="1" type="primary">yuzM</name>
    <name evidence="1" type="ORF">GCM10007140_33060</name>
</gene>
<dbReference type="RefSeq" id="WP_188389597.1">
    <property type="nucleotide sequence ID" value="NZ_BMFK01000004.1"/>
</dbReference>
<comment type="caution">
    <text evidence="1">The sequence shown here is derived from an EMBL/GenBank/DDBJ whole genome shotgun (WGS) entry which is preliminary data.</text>
</comment>
<organism evidence="1 2">
    <name type="scientific">Priestia taiwanensis</name>
    <dbReference type="NCBI Taxonomy" id="1347902"/>
    <lineage>
        <taxon>Bacteria</taxon>
        <taxon>Bacillati</taxon>
        <taxon>Bacillota</taxon>
        <taxon>Bacilli</taxon>
        <taxon>Bacillales</taxon>
        <taxon>Bacillaceae</taxon>
        <taxon>Priestia</taxon>
    </lineage>
</organism>
<evidence type="ECO:0000313" key="2">
    <source>
        <dbReference type="Proteomes" id="UP000605259"/>
    </source>
</evidence>
<sequence>MQQQNQTYQQPPNMITTKDFLYLEDMMNWNFIAMKKAHFYARHIQDAEVKSTLEKVGQMHQDHYMRILQHMQSTPVNQNAGPPQTH</sequence>
<reference evidence="1" key="1">
    <citation type="journal article" date="2014" name="Int. J. Syst. Evol. Microbiol.">
        <title>Complete genome sequence of Corynebacterium casei LMG S-19264T (=DSM 44701T), isolated from a smear-ripened cheese.</title>
        <authorList>
            <consortium name="US DOE Joint Genome Institute (JGI-PGF)"/>
            <person name="Walter F."/>
            <person name="Albersmeier A."/>
            <person name="Kalinowski J."/>
            <person name="Ruckert C."/>
        </authorList>
    </citation>
    <scope>NUCLEOTIDE SEQUENCE</scope>
    <source>
        <strain evidence="1">CGMCC 1.12698</strain>
    </source>
</reference>
<dbReference type="AlphaFoldDB" id="A0A917ERI7"/>
<evidence type="ECO:0000313" key="1">
    <source>
        <dbReference type="EMBL" id="GGE80915.1"/>
    </source>
</evidence>
<reference evidence="1" key="2">
    <citation type="submission" date="2020-09" db="EMBL/GenBank/DDBJ databases">
        <authorList>
            <person name="Sun Q."/>
            <person name="Zhou Y."/>
        </authorList>
    </citation>
    <scope>NUCLEOTIDE SEQUENCE</scope>
    <source>
        <strain evidence="1">CGMCC 1.12698</strain>
    </source>
</reference>
<keyword evidence="2" id="KW-1185">Reference proteome</keyword>
<proteinExistence type="predicted"/>
<protein>
    <submittedName>
        <fullName evidence="1">Uncharacterized protein</fullName>
    </submittedName>
</protein>
<dbReference type="EMBL" id="BMFK01000004">
    <property type="protein sequence ID" value="GGE80915.1"/>
    <property type="molecule type" value="Genomic_DNA"/>
</dbReference>
<dbReference type="Proteomes" id="UP000605259">
    <property type="component" value="Unassembled WGS sequence"/>
</dbReference>
<accession>A0A917ERI7</accession>
<name>A0A917ERI7_9BACI</name>